<dbReference type="Proteomes" id="UP000789901">
    <property type="component" value="Unassembled WGS sequence"/>
</dbReference>
<feature type="non-terminal residue" evidence="1">
    <location>
        <position position="1"/>
    </location>
</feature>
<protein>
    <submittedName>
        <fullName evidence="1">35968_t:CDS:1</fullName>
    </submittedName>
</protein>
<name>A0ABN7VYH6_GIGMA</name>
<comment type="caution">
    <text evidence="1">The sequence shown here is derived from an EMBL/GenBank/DDBJ whole genome shotgun (WGS) entry which is preliminary data.</text>
</comment>
<organism evidence="1 2">
    <name type="scientific">Gigaspora margarita</name>
    <dbReference type="NCBI Taxonomy" id="4874"/>
    <lineage>
        <taxon>Eukaryota</taxon>
        <taxon>Fungi</taxon>
        <taxon>Fungi incertae sedis</taxon>
        <taxon>Mucoromycota</taxon>
        <taxon>Glomeromycotina</taxon>
        <taxon>Glomeromycetes</taxon>
        <taxon>Diversisporales</taxon>
        <taxon>Gigasporaceae</taxon>
        <taxon>Gigaspora</taxon>
    </lineage>
</organism>
<reference evidence="1 2" key="1">
    <citation type="submission" date="2021-06" db="EMBL/GenBank/DDBJ databases">
        <authorList>
            <person name="Kallberg Y."/>
            <person name="Tangrot J."/>
            <person name="Rosling A."/>
        </authorList>
    </citation>
    <scope>NUCLEOTIDE SEQUENCE [LARGE SCALE GENOMIC DNA]</scope>
    <source>
        <strain evidence="1 2">120-4 pot B 10/14</strain>
    </source>
</reference>
<gene>
    <name evidence="1" type="ORF">GMARGA_LOCUS24205</name>
</gene>
<evidence type="ECO:0000313" key="2">
    <source>
        <dbReference type="Proteomes" id="UP000789901"/>
    </source>
</evidence>
<accession>A0ABN7VYH6</accession>
<keyword evidence="2" id="KW-1185">Reference proteome</keyword>
<sequence length="127" mass="14678">IQIVDKELAKVLVNVTPAEMCIIRQFLDEYPKLTEKQLRRLQDTEAQNSMNNKALQVQKKVLLEEECGCIDYGIEETIEQNCVKQIGNEEKLVANRGESMRKEVLLKTECGCSDYGVEELLEHRYNE</sequence>
<dbReference type="EMBL" id="CAJVQB010025278">
    <property type="protein sequence ID" value="CAG8805994.1"/>
    <property type="molecule type" value="Genomic_DNA"/>
</dbReference>
<proteinExistence type="predicted"/>
<evidence type="ECO:0000313" key="1">
    <source>
        <dbReference type="EMBL" id="CAG8805994.1"/>
    </source>
</evidence>